<dbReference type="RefSeq" id="WP_003487270.1">
    <property type="nucleotide sequence ID" value="NZ_JXSU01000007.1"/>
</dbReference>
<dbReference type="InterPro" id="IPR000515">
    <property type="entry name" value="MetI-like"/>
</dbReference>
<dbReference type="Proteomes" id="UP000032250">
    <property type="component" value="Unassembled WGS sequence"/>
</dbReference>
<gene>
    <name evidence="7" type="ORF">N495_05745</name>
</gene>
<dbReference type="Gene3D" id="1.10.3720.10">
    <property type="entry name" value="MetI-like"/>
    <property type="match status" value="1"/>
</dbReference>
<protein>
    <submittedName>
        <fullName evidence="7">Spermidine/putrescine ABC transporter permease</fullName>
    </submittedName>
</protein>
<evidence type="ECO:0000256" key="1">
    <source>
        <dbReference type="ARBA" id="ARBA00004141"/>
    </source>
</evidence>
<keyword evidence="2 5" id="KW-0812">Transmembrane</keyword>
<feature type="transmembrane region" description="Helical" evidence="5">
    <location>
        <begin position="7"/>
        <end position="27"/>
    </location>
</feature>
<dbReference type="CDD" id="cd06261">
    <property type="entry name" value="TM_PBP2"/>
    <property type="match status" value="1"/>
</dbReference>
<dbReference type="PANTHER" id="PTHR43759:SF1">
    <property type="entry name" value="GLUCOSE IMPORT SYSTEM PERMEASE PROTEIN GLCT"/>
    <property type="match status" value="1"/>
</dbReference>
<dbReference type="EMBL" id="JXSU01000007">
    <property type="protein sequence ID" value="KIS23105.1"/>
    <property type="molecule type" value="Genomic_DNA"/>
</dbReference>
<evidence type="ECO:0000259" key="6">
    <source>
        <dbReference type="PROSITE" id="PS50928"/>
    </source>
</evidence>
<dbReference type="SUPFAM" id="SSF161098">
    <property type="entry name" value="MetI-like"/>
    <property type="match status" value="1"/>
</dbReference>
<feature type="transmembrane region" description="Helical" evidence="5">
    <location>
        <begin position="65"/>
        <end position="89"/>
    </location>
</feature>
<dbReference type="InterPro" id="IPR052730">
    <property type="entry name" value="Sugar_ABC_transporter"/>
</dbReference>
<keyword evidence="5" id="KW-0813">Transport</keyword>
<organism evidence="7 8">
    <name type="scientific">Clostridium botulinum B2 450</name>
    <dbReference type="NCBI Taxonomy" id="1379739"/>
    <lineage>
        <taxon>Bacteria</taxon>
        <taxon>Bacillati</taxon>
        <taxon>Bacillota</taxon>
        <taxon>Clostridia</taxon>
        <taxon>Eubacteriales</taxon>
        <taxon>Clostridiaceae</taxon>
        <taxon>Clostridium</taxon>
    </lineage>
</organism>
<accession>A0A0D1BS13</accession>
<evidence type="ECO:0000256" key="4">
    <source>
        <dbReference type="ARBA" id="ARBA00023136"/>
    </source>
</evidence>
<evidence type="ECO:0000256" key="2">
    <source>
        <dbReference type="ARBA" id="ARBA00022692"/>
    </source>
</evidence>
<evidence type="ECO:0000256" key="5">
    <source>
        <dbReference type="RuleBase" id="RU363032"/>
    </source>
</evidence>
<comment type="caution">
    <text evidence="7">The sequence shown here is derived from an EMBL/GenBank/DDBJ whole genome shotgun (WGS) entry which is preliminary data.</text>
</comment>
<dbReference type="PROSITE" id="PS50928">
    <property type="entry name" value="ABC_TM1"/>
    <property type="match status" value="1"/>
</dbReference>
<proteinExistence type="inferred from homology"/>
<feature type="transmembrane region" description="Helical" evidence="5">
    <location>
        <begin position="152"/>
        <end position="175"/>
    </location>
</feature>
<sequence>MKEKMKPYILLLPVIIIIVSILGVGIINSLSQSLGYFPTVGLNEITLKYYKEVLISKEFIESLKFSLFTCTISSLIAEFIGVSLAYIIFMHKKRSKILDVIYKMPIIIPHTVAVLLIINMLSQNGILARILYNLGLISSRNVFPALIMDRLGIGIIITYVWKEIPFIILVIYAVLTNIDEKMWHLSRTLGASKTQTFFYVIFPMLVPSILSSFIIIFAFSFGAFEVPYLLGPTTPKSLSVKAYIEYSNPDLTNRPYAMVINTILIVISTFLIILYRKSLDILKKRNLNNK</sequence>
<feature type="transmembrane region" description="Helical" evidence="5">
    <location>
        <begin position="110"/>
        <end position="132"/>
    </location>
</feature>
<feature type="transmembrane region" description="Helical" evidence="5">
    <location>
        <begin position="196"/>
        <end position="224"/>
    </location>
</feature>
<dbReference type="GO" id="GO:0055085">
    <property type="term" value="P:transmembrane transport"/>
    <property type="evidence" value="ECO:0007669"/>
    <property type="project" value="InterPro"/>
</dbReference>
<dbReference type="AlphaFoldDB" id="A0A0D1BS13"/>
<dbReference type="PATRIC" id="fig|1379739.3.peg.1477"/>
<keyword evidence="4 5" id="KW-0472">Membrane</keyword>
<dbReference type="InterPro" id="IPR035906">
    <property type="entry name" value="MetI-like_sf"/>
</dbReference>
<dbReference type="OrthoDB" id="9785836at2"/>
<evidence type="ECO:0000313" key="7">
    <source>
        <dbReference type="EMBL" id="KIS23105.1"/>
    </source>
</evidence>
<keyword evidence="3 5" id="KW-1133">Transmembrane helix</keyword>
<dbReference type="PANTHER" id="PTHR43759">
    <property type="entry name" value="TREHALOSE TRANSPORT SYSTEM PERMEASE PROTEIN SUGA"/>
    <property type="match status" value="1"/>
</dbReference>
<name>A0A0D1BS13_CLOBO</name>
<reference evidence="7 8" key="1">
    <citation type="submission" date="2014-06" db="EMBL/GenBank/DDBJ databases">
        <title>Genome characterization of distinct group I Clostridium botulinum lineages.</title>
        <authorList>
            <person name="Giordani F."/>
            <person name="Anselmo A."/>
            <person name="Fillo S."/>
            <person name="Palozzi A.M."/>
            <person name="Fortunato A."/>
            <person name="Gentile B."/>
            <person name="Ciammaruconi A."/>
            <person name="Anniballi F."/>
            <person name="De Medici D."/>
            <person name="Lista F."/>
        </authorList>
    </citation>
    <scope>NUCLEOTIDE SEQUENCE [LARGE SCALE GENOMIC DNA]</scope>
    <source>
        <strain evidence="7 8">B2 450</strain>
    </source>
</reference>
<evidence type="ECO:0000256" key="3">
    <source>
        <dbReference type="ARBA" id="ARBA00022989"/>
    </source>
</evidence>
<feature type="transmembrane region" description="Helical" evidence="5">
    <location>
        <begin position="256"/>
        <end position="275"/>
    </location>
</feature>
<dbReference type="Pfam" id="PF00528">
    <property type="entry name" value="BPD_transp_1"/>
    <property type="match status" value="1"/>
</dbReference>
<comment type="similarity">
    <text evidence="5">Belongs to the binding-protein-dependent transport system permease family.</text>
</comment>
<dbReference type="GO" id="GO:0005886">
    <property type="term" value="C:plasma membrane"/>
    <property type="evidence" value="ECO:0007669"/>
    <property type="project" value="UniProtKB-SubCell"/>
</dbReference>
<evidence type="ECO:0000313" key="8">
    <source>
        <dbReference type="Proteomes" id="UP000032250"/>
    </source>
</evidence>
<dbReference type="HOGENOM" id="CLU_016047_18_4_9"/>
<comment type="subcellular location">
    <subcellularLocation>
        <location evidence="5">Cell membrane</location>
        <topology evidence="5">Multi-pass membrane protein</topology>
    </subcellularLocation>
    <subcellularLocation>
        <location evidence="1">Membrane</location>
        <topology evidence="1">Multi-pass membrane protein</topology>
    </subcellularLocation>
</comment>
<feature type="domain" description="ABC transmembrane type-1" evidence="6">
    <location>
        <begin position="63"/>
        <end position="275"/>
    </location>
</feature>